<dbReference type="Proteomes" id="UP000003688">
    <property type="component" value="Unassembled WGS sequence"/>
</dbReference>
<dbReference type="NCBIfam" id="TIGR00755">
    <property type="entry name" value="ksgA"/>
    <property type="match status" value="1"/>
</dbReference>
<dbReference type="OrthoDB" id="9814755at2"/>
<dbReference type="PANTHER" id="PTHR11727">
    <property type="entry name" value="DIMETHYLADENOSINE TRANSFERASE"/>
    <property type="match status" value="1"/>
</dbReference>
<keyword evidence="2 7" id="KW-0698">rRNA processing</keyword>
<feature type="binding site" evidence="7 8">
    <location>
        <position position="24"/>
    </location>
    <ligand>
        <name>S-adenosyl-L-methionine</name>
        <dbReference type="ChEBI" id="CHEBI:59789"/>
    </ligand>
</feature>
<evidence type="ECO:0000256" key="6">
    <source>
        <dbReference type="ARBA" id="ARBA00022884"/>
    </source>
</evidence>
<dbReference type="SMART" id="SM00650">
    <property type="entry name" value="rADc"/>
    <property type="match status" value="1"/>
</dbReference>
<dbReference type="GO" id="GO:0005829">
    <property type="term" value="C:cytosol"/>
    <property type="evidence" value="ECO:0007669"/>
    <property type="project" value="TreeGrafter"/>
</dbReference>
<dbReference type="PROSITE" id="PS01131">
    <property type="entry name" value="RRNA_A_DIMETH"/>
    <property type="match status" value="1"/>
</dbReference>
<evidence type="ECO:0000313" key="11">
    <source>
        <dbReference type="Proteomes" id="UP000003688"/>
    </source>
</evidence>
<evidence type="ECO:0000256" key="3">
    <source>
        <dbReference type="ARBA" id="ARBA00022603"/>
    </source>
</evidence>
<dbReference type="InterPro" id="IPR011530">
    <property type="entry name" value="rRNA_adenine_dimethylase"/>
</dbReference>
<keyword evidence="11" id="KW-1185">Reference proteome</keyword>
<dbReference type="PANTHER" id="PTHR11727:SF7">
    <property type="entry name" value="DIMETHYLADENOSINE TRANSFERASE-RELATED"/>
    <property type="match status" value="1"/>
</dbReference>
<dbReference type="CDD" id="cd02440">
    <property type="entry name" value="AdoMet_MTases"/>
    <property type="match status" value="1"/>
</dbReference>
<feature type="binding site" evidence="7 8">
    <location>
        <position position="72"/>
    </location>
    <ligand>
        <name>S-adenosyl-L-methionine</name>
        <dbReference type="ChEBI" id="CHEBI:59789"/>
    </ligand>
</feature>
<dbReference type="PROSITE" id="PS51689">
    <property type="entry name" value="SAM_RNA_A_N6_MT"/>
    <property type="match status" value="1"/>
</dbReference>
<keyword evidence="4 7" id="KW-0808">Transferase</keyword>
<keyword evidence="1 7" id="KW-0963">Cytoplasm</keyword>
<keyword evidence="5 7" id="KW-0949">S-adenosyl-L-methionine</keyword>
<dbReference type="STRING" id="320771.Cflav_PD2098"/>
<dbReference type="InterPro" id="IPR020598">
    <property type="entry name" value="rRNA_Ade_methylase_Trfase_N"/>
</dbReference>
<dbReference type="InterPro" id="IPR020596">
    <property type="entry name" value="rRNA_Ade_Mease_Trfase_CS"/>
</dbReference>
<comment type="subcellular location">
    <subcellularLocation>
        <location evidence="7">Cytoplasm</location>
    </subcellularLocation>
</comment>
<dbReference type="EC" id="2.1.1.182" evidence="7"/>
<dbReference type="InterPro" id="IPR029063">
    <property type="entry name" value="SAM-dependent_MTases_sf"/>
</dbReference>
<evidence type="ECO:0000256" key="7">
    <source>
        <dbReference type="HAMAP-Rule" id="MF_00607"/>
    </source>
</evidence>
<dbReference type="Gene3D" id="3.40.50.150">
    <property type="entry name" value="Vaccinia Virus protein VP39"/>
    <property type="match status" value="1"/>
</dbReference>
<name>B9XLJ9_PEDPL</name>
<sequence>MKLTEMKQILASGQIQLTKSLGQNFLHDQNQLRRIADGAELSKSDKVLEIGPGLGPLTELLIERAGEVLAIEKDRRLVDFLEKRYANTAGFTLLHQDALEYIRREPQDWSSWKLVANLPYSVASPILVDLAQSKGCPRMMVVTLQLEVARRLVAQTDDDDYGVLSLLIQLYYEPQGHFKIPSDCFFPAPDVDSACVVLKRREQPLLTSELNDAFARLVKLALSQRRKMMLKLLKQNWPVEKLTAAFEELQLSPQIRAEKVSLEQFVRLTQILDGSSTT</sequence>
<comment type="caution">
    <text evidence="10">The sequence shown here is derived from an EMBL/GenBank/DDBJ whole genome shotgun (WGS) entry which is preliminary data.</text>
</comment>
<dbReference type="InterPro" id="IPR023165">
    <property type="entry name" value="rRNA_Ade_diMease-like_C"/>
</dbReference>
<comment type="function">
    <text evidence="7">Specifically dimethylates two adjacent adenosines (A1518 and A1519) in the loop of a conserved hairpin near the 3'-end of 16S rRNA in the 30S particle. May play a critical role in biogenesis of 30S subunits.</text>
</comment>
<accession>B9XLJ9</accession>
<comment type="catalytic activity">
    <reaction evidence="7">
        <text>adenosine(1518)/adenosine(1519) in 16S rRNA + 4 S-adenosyl-L-methionine = N(6)-dimethyladenosine(1518)/N(6)-dimethyladenosine(1519) in 16S rRNA + 4 S-adenosyl-L-homocysteine + 4 H(+)</text>
        <dbReference type="Rhea" id="RHEA:19609"/>
        <dbReference type="Rhea" id="RHEA-COMP:10232"/>
        <dbReference type="Rhea" id="RHEA-COMP:10233"/>
        <dbReference type="ChEBI" id="CHEBI:15378"/>
        <dbReference type="ChEBI" id="CHEBI:57856"/>
        <dbReference type="ChEBI" id="CHEBI:59789"/>
        <dbReference type="ChEBI" id="CHEBI:74411"/>
        <dbReference type="ChEBI" id="CHEBI:74493"/>
        <dbReference type="EC" id="2.1.1.182"/>
    </reaction>
</comment>
<evidence type="ECO:0000256" key="2">
    <source>
        <dbReference type="ARBA" id="ARBA00022552"/>
    </source>
</evidence>
<dbReference type="Gene3D" id="1.10.8.100">
    <property type="entry name" value="Ribosomal RNA adenine dimethylase-like, domain 2"/>
    <property type="match status" value="1"/>
</dbReference>
<evidence type="ECO:0000259" key="9">
    <source>
        <dbReference type="SMART" id="SM00650"/>
    </source>
</evidence>
<dbReference type="AlphaFoldDB" id="B9XLJ9"/>
<dbReference type="InterPro" id="IPR001737">
    <property type="entry name" value="KsgA/Erm"/>
</dbReference>
<dbReference type="Pfam" id="PF00398">
    <property type="entry name" value="RrnaAD"/>
    <property type="match status" value="1"/>
</dbReference>
<gene>
    <name evidence="7" type="primary">rsmA</name>
    <name evidence="7" type="synonym">ksgA</name>
    <name evidence="10" type="ORF">Cflav_PD2098</name>
</gene>
<dbReference type="FunFam" id="3.40.50.150:FF:000023">
    <property type="entry name" value="Ribosomal RNA small subunit methyltransferase A"/>
    <property type="match status" value="1"/>
</dbReference>
<dbReference type="EMBL" id="ABOX02000030">
    <property type="protein sequence ID" value="EEF59247.1"/>
    <property type="molecule type" value="Genomic_DNA"/>
</dbReference>
<evidence type="ECO:0000256" key="5">
    <source>
        <dbReference type="ARBA" id="ARBA00022691"/>
    </source>
</evidence>
<dbReference type="GO" id="GO:0003723">
    <property type="term" value="F:RNA binding"/>
    <property type="evidence" value="ECO:0007669"/>
    <property type="project" value="UniProtKB-UniRule"/>
</dbReference>
<keyword evidence="6 7" id="KW-0694">RNA-binding</keyword>
<feature type="binding site" evidence="7 8">
    <location>
        <position position="97"/>
    </location>
    <ligand>
        <name>S-adenosyl-L-methionine</name>
        <dbReference type="ChEBI" id="CHEBI:59789"/>
    </ligand>
</feature>
<evidence type="ECO:0000313" key="10">
    <source>
        <dbReference type="EMBL" id="EEF59247.1"/>
    </source>
</evidence>
<comment type="similarity">
    <text evidence="7">Belongs to the class I-like SAM-binding methyltransferase superfamily. rRNA adenine N(6)-methyltransferase family. RsmA subfamily.</text>
</comment>
<feature type="binding site" evidence="7 8">
    <location>
        <position position="26"/>
    </location>
    <ligand>
        <name>S-adenosyl-L-methionine</name>
        <dbReference type="ChEBI" id="CHEBI:59789"/>
    </ligand>
</feature>
<feature type="binding site" evidence="7 8">
    <location>
        <position position="117"/>
    </location>
    <ligand>
        <name>S-adenosyl-L-methionine</name>
        <dbReference type="ChEBI" id="CHEBI:59789"/>
    </ligand>
</feature>
<evidence type="ECO:0000256" key="1">
    <source>
        <dbReference type="ARBA" id="ARBA00022490"/>
    </source>
</evidence>
<dbReference type="HAMAP" id="MF_00607">
    <property type="entry name" value="16SrRNA_methyltr_A"/>
    <property type="match status" value="1"/>
</dbReference>
<proteinExistence type="inferred from homology"/>
<evidence type="ECO:0000256" key="4">
    <source>
        <dbReference type="ARBA" id="ARBA00022679"/>
    </source>
</evidence>
<feature type="binding site" evidence="7 8">
    <location>
        <position position="51"/>
    </location>
    <ligand>
        <name>S-adenosyl-L-methionine</name>
        <dbReference type="ChEBI" id="CHEBI:59789"/>
    </ligand>
</feature>
<dbReference type="GO" id="GO:0052908">
    <property type="term" value="F:16S rRNA (adenine(1518)-N(6)/adenine(1519)-N(6))-dimethyltransferase activity"/>
    <property type="evidence" value="ECO:0007669"/>
    <property type="project" value="UniProtKB-EC"/>
</dbReference>
<protein>
    <recommendedName>
        <fullName evidence="7">Ribosomal RNA small subunit methyltransferase A</fullName>
        <ecNumber evidence="7">2.1.1.182</ecNumber>
    </recommendedName>
    <alternativeName>
        <fullName evidence="7">16S rRNA (adenine(1518)-N(6)/adenine(1519)-N(6))-dimethyltransferase</fullName>
    </alternativeName>
    <alternativeName>
        <fullName evidence="7">16S rRNA dimethyladenosine transferase</fullName>
    </alternativeName>
    <alternativeName>
        <fullName evidence="7">16S rRNA dimethylase</fullName>
    </alternativeName>
    <alternativeName>
        <fullName evidence="7">S-adenosylmethionine-6-N', N'-adenosyl(rRNA) dimethyltransferase</fullName>
    </alternativeName>
</protein>
<keyword evidence="3 7" id="KW-0489">Methyltransferase</keyword>
<evidence type="ECO:0000256" key="8">
    <source>
        <dbReference type="PROSITE-ProRule" id="PRU01026"/>
    </source>
</evidence>
<organism evidence="10 11">
    <name type="scientific">Pedosphaera parvula (strain Ellin514)</name>
    <dbReference type="NCBI Taxonomy" id="320771"/>
    <lineage>
        <taxon>Bacteria</taxon>
        <taxon>Pseudomonadati</taxon>
        <taxon>Verrucomicrobiota</taxon>
        <taxon>Pedosphaerae</taxon>
        <taxon>Pedosphaerales</taxon>
        <taxon>Pedosphaeraceae</taxon>
        <taxon>Pedosphaera</taxon>
    </lineage>
</organism>
<dbReference type="SUPFAM" id="SSF53335">
    <property type="entry name" value="S-adenosyl-L-methionine-dependent methyltransferases"/>
    <property type="match status" value="1"/>
</dbReference>
<feature type="domain" description="Ribosomal RNA adenine methylase transferase N-terminal" evidence="9">
    <location>
        <begin position="31"/>
        <end position="202"/>
    </location>
</feature>
<reference evidence="10 11" key="1">
    <citation type="journal article" date="2011" name="J. Bacteriol.">
        <title>Genome sequence of 'Pedosphaera parvula' Ellin514, an aerobic Verrucomicrobial isolate from pasture soil.</title>
        <authorList>
            <person name="Kant R."/>
            <person name="van Passel M.W."/>
            <person name="Sangwan P."/>
            <person name="Palva A."/>
            <person name="Lucas S."/>
            <person name="Copeland A."/>
            <person name="Lapidus A."/>
            <person name="Glavina Del Rio T."/>
            <person name="Dalin E."/>
            <person name="Tice H."/>
            <person name="Bruce D."/>
            <person name="Goodwin L."/>
            <person name="Pitluck S."/>
            <person name="Chertkov O."/>
            <person name="Larimer F.W."/>
            <person name="Land M.L."/>
            <person name="Hauser L."/>
            <person name="Brettin T.S."/>
            <person name="Detter J.C."/>
            <person name="Han S."/>
            <person name="de Vos W.M."/>
            <person name="Janssen P.H."/>
            <person name="Smidt H."/>
        </authorList>
    </citation>
    <scope>NUCLEOTIDE SEQUENCE [LARGE SCALE GENOMIC DNA]</scope>
    <source>
        <strain evidence="10 11">Ellin514</strain>
    </source>
</reference>